<organism evidence="2 3">
    <name type="scientific">Streptomyces neyagawaensis</name>
    <dbReference type="NCBI Taxonomy" id="42238"/>
    <lineage>
        <taxon>Bacteria</taxon>
        <taxon>Bacillati</taxon>
        <taxon>Actinomycetota</taxon>
        <taxon>Actinomycetes</taxon>
        <taxon>Kitasatosporales</taxon>
        <taxon>Streptomycetaceae</taxon>
        <taxon>Streptomyces</taxon>
    </lineage>
</organism>
<keyword evidence="3" id="KW-1185">Reference proteome</keyword>
<evidence type="ECO:0000256" key="1">
    <source>
        <dbReference type="SAM" id="MobiDB-lite"/>
    </source>
</evidence>
<gene>
    <name evidence="2" type="ORF">ABZ931_27885</name>
</gene>
<protein>
    <submittedName>
        <fullName evidence="2">SRPBCC family protein</fullName>
    </submittedName>
</protein>
<dbReference type="Gene3D" id="3.30.530.20">
    <property type="match status" value="1"/>
</dbReference>
<sequence>MVLFSLERLSSLPTDVAWQRLTDWHRHADVVPLTRVTVRTPPPTAEGTVFVARSGVGPLAFDDPMEVVVWQPPESGGVGRCRLVKHGSLVRGWAEIEVHPYVGGGRGEGQGEGQGDDSDHAGSPVASRVLWREELRVHRLPGFCDRPLGWLSRRMFGRAVDGLLGETPSGR</sequence>
<name>A0ABV3B5T9_9ACTN</name>
<dbReference type="InterPro" id="IPR023393">
    <property type="entry name" value="START-like_dom_sf"/>
</dbReference>
<comment type="caution">
    <text evidence="2">The sequence shown here is derived from an EMBL/GenBank/DDBJ whole genome shotgun (WGS) entry which is preliminary data.</text>
</comment>
<dbReference type="RefSeq" id="WP_359698699.1">
    <property type="nucleotide sequence ID" value="NZ_JBEYXT010000161.1"/>
</dbReference>
<feature type="compositionally biased region" description="Gly residues" evidence="1">
    <location>
        <begin position="102"/>
        <end position="113"/>
    </location>
</feature>
<evidence type="ECO:0000313" key="2">
    <source>
        <dbReference type="EMBL" id="MEU6804798.1"/>
    </source>
</evidence>
<proteinExistence type="predicted"/>
<dbReference type="SUPFAM" id="SSF55961">
    <property type="entry name" value="Bet v1-like"/>
    <property type="match status" value="1"/>
</dbReference>
<accession>A0ABV3B5T9</accession>
<dbReference type="EMBL" id="JBEYXT010000161">
    <property type="protein sequence ID" value="MEU6804798.1"/>
    <property type="molecule type" value="Genomic_DNA"/>
</dbReference>
<evidence type="ECO:0000313" key="3">
    <source>
        <dbReference type="Proteomes" id="UP001551189"/>
    </source>
</evidence>
<dbReference type="Proteomes" id="UP001551189">
    <property type="component" value="Unassembled WGS sequence"/>
</dbReference>
<feature type="region of interest" description="Disordered" evidence="1">
    <location>
        <begin position="101"/>
        <end position="123"/>
    </location>
</feature>
<reference evidence="2 3" key="1">
    <citation type="submission" date="2024-06" db="EMBL/GenBank/DDBJ databases">
        <title>The Natural Products Discovery Center: Release of the First 8490 Sequenced Strains for Exploring Actinobacteria Biosynthetic Diversity.</title>
        <authorList>
            <person name="Kalkreuter E."/>
            <person name="Kautsar S.A."/>
            <person name="Yang D."/>
            <person name="Bader C.D."/>
            <person name="Teijaro C.N."/>
            <person name="Fluegel L."/>
            <person name="Davis C.M."/>
            <person name="Simpson J.R."/>
            <person name="Lauterbach L."/>
            <person name="Steele A.D."/>
            <person name="Gui C."/>
            <person name="Meng S."/>
            <person name="Li G."/>
            <person name="Viehrig K."/>
            <person name="Ye F."/>
            <person name="Su P."/>
            <person name="Kiefer A.F."/>
            <person name="Nichols A."/>
            <person name="Cepeda A.J."/>
            <person name="Yan W."/>
            <person name="Fan B."/>
            <person name="Jiang Y."/>
            <person name="Adhikari A."/>
            <person name="Zheng C.-J."/>
            <person name="Schuster L."/>
            <person name="Cowan T.M."/>
            <person name="Smanski M.J."/>
            <person name="Chevrette M.G."/>
            <person name="De Carvalho L.P.S."/>
            <person name="Shen B."/>
        </authorList>
    </citation>
    <scope>NUCLEOTIDE SEQUENCE [LARGE SCALE GENOMIC DNA]</scope>
    <source>
        <strain evidence="2 3">NPDC046851</strain>
    </source>
</reference>